<reference evidence="3" key="1">
    <citation type="journal article" date="2024" name="Syst. Appl. Microbiol.">
        <title>First single-strain enrichments of Electrothrix cable bacteria, description of E. aestuarii sp. nov. and E. rattekaaiensis sp. nov., and proposal of a cable bacteria taxonomy following the rules of the SeqCode.</title>
        <authorList>
            <person name="Plum-Jensen L.E."/>
            <person name="Schramm A."/>
            <person name="Marshall I.P.G."/>
        </authorList>
    </citation>
    <scope>NUCLEOTIDE SEQUENCE</scope>
    <source>
        <strain evidence="3">Rat1</strain>
    </source>
</reference>
<sequence>MNPTKAMNTSKVIALATDGSSSTDGAVQEAIFLAQSCRARIVVLHVIPIDSGSATAIHASTSSSLLESKKYLKRLKTLTDDNEIPCEIIIEESYQPDKAIVELSYKHQADILIMGRNSRQGLQKLLAGSMTSKVIGRGFPKVLVVPKDFTIGGDKVLLAVDGSEASEAAADEIIDMGIHCTNLKEVYALSVTRSENGLAEARALAEAACNRGKEKAPRVIFHPMSLAGRPAADLISQTAAEKQVDMILIGGHGKGLTKLLMGHVTEKVIGKAHCAVLVIEKKKEDGYIPEDNE</sequence>
<evidence type="ECO:0000259" key="2">
    <source>
        <dbReference type="Pfam" id="PF00582"/>
    </source>
</evidence>
<dbReference type="SUPFAM" id="SSF52402">
    <property type="entry name" value="Adenine nucleotide alpha hydrolases-like"/>
    <property type="match status" value="2"/>
</dbReference>
<dbReference type="PANTHER" id="PTHR46268:SF6">
    <property type="entry name" value="UNIVERSAL STRESS PROTEIN UP12"/>
    <property type="match status" value="1"/>
</dbReference>
<gene>
    <name evidence="3" type="ORF">Q3M24_16230</name>
</gene>
<dbReference type="Gene3D" id="3.40.50.620">
    <property type="entry name" value="HUPs"/>
    <property type="match status" value="2"/>
</dbReference>
<proteinExistence type="inferred from homology"/>
<protein>
    <submittedName>
        <fullName evidence="3">Universal stress protein</fullName>
    </submittedName>
</protein>
<evidence type="ECO:0000256" key="1">
    <source>
        <dbReference type="ARBA" id="ARBA00008791"/>
    </source>
</evidence>
<reference evidence="3" key="2">
    <citation type="submission" date="2024-06" db="EMBL/GenBank/DDBJ databases">
        <authorList>
            <person name="Plum-Jensen L.E."/>
            <person name="Schramm A."/>
            <person name="Marshall I.P.G."/>
        </authorList>
    </citation>
    <scope>NUCLEOTIDE SEQUENCE</scope>
    <source>
        <strain evidence="3">Rat1</strain>
    </source>
</reference>
<comment type="similarity">
    <text evidence="1">Belongs to the universal stress protein A family.</text>
</comment>
<dbReference type="InterPro" id="IPR006015">
    <property type="entry name" value="Universal_stress_UspA"/>
</dbReference>
<name>A0AAU8LS32_9BACT</name>
<dbReference type="PANTHER" id="PTHR46268">
    <property type="entry name" value="STRESS RESPONSE PROTEIN NHAX"/>
    <property type="match status" value="1"/>
</dbReference>
<dbReference type="AlphaFoldDB" id="A0AAU8LS32"/>
<dbReference type="CDD" id="cd00293">
    <property type="entry name" value="USP-like"/>
    <property type="match status" value="2"/>
</dbReference>
<dbReference type="EMBL" id="CP159373">
    <property type="protein sequence ID" value="XCN71843.1"/>
    <property type="molecule type" value="Genomic_DNA"/>
</dbReference>
<dbReference type="InterPro" id="IPR006016">
    <property type="entry name" value="UspA"/>
</dbReference>
<dbReference type="PRINTS" id="PR01438">
    <property type="entry name" value="UNVRSLSTRESS"/>
</dbReference>
<evidence type="ECO:0000313" key="3">
    <source>
        <dbReference type="EMBL" id="XCN71843.1"/>
    </source>
</evidence>
<feature type="domain" description="UspA" evidence="2">
    <location>
        <begin position="11"/>
        <end position="146"/>
    </location>
</feature>
<dbReference type="Pfam" id="PF00582">
    <property type="entry name" value="Usp"/>
    <property type="match status" value="2"/>
</dbReference>
<dbReference type="KEGG" id="eaj:Q3M24_16230"/>
<dbReference type="InterPro" id="IPR014729">
    <property type="entry name" value="Rossmann-like_a/b/a_fold"/>
</dbReference>
<accession>A0AAU8LS32</accession>
<feature type="domain" description="UspA" evidence="2">
    <location>
        <begin position="154"/>
        <end position="279"/>
    </location>
</feature>
<organism evidence="3">
    <name type="scientific">Candidatus Electrothrix aestuarii</name>
    <dbReference type="NCBI Taxonomy" id="3062594"/>
    <lineage>
        <taxon>Bacteria</taxon>
        <taxon>Pseudomonadati</taxon>
        <taxon>Thermodesulfobacteriota</taxon>
        <taxon>Desulfobulbia</taxon>
        <taxon>Desulfobulbales</taxon>
        <taxon>Desulfobulbaceae</taxon>
        <taxon>Candidatus Electrothrix</taxon>
    </lineage>
</organism>